<gene>
    <name evidence="1" type="ORF">A4D02_33865</name>
</gene>
<evidence type="ECO:0000313" key="1">
    <source>
        <dbReference type="EMBL" id="OQP45385.1"/>
    </source>
</evidence>
<proteinExistence type="predicted"/>
<accession>A0ABX3NTT4</accession>
<evidence type="ECO:0000313" key="2">
    <source>
        <dbReference type="Proteomes" id="UP000192277"/>
    </source>
</evidence>
<sequence length="109" mass="13212">MANDHQRNRVFNAIYLDQYTNSMKTVEFRRKWDPVKQFNKDSLLLPEYNMTNINDSTLYGAYLRWSSILSINRVQPHNIAFMSFEQKKFQTGYRQNLKRHDFRLPCEEV</sequence>
<protein>
    <submittedName>
        <fullName evidence="1">Uncharacterized protein</fullName>
    </submittedName>
</protein>
<reference evidence="1 2" key="1">
    <citation type="submission" date="2016-04" db="EMBL/GenBank/DDBJ databases">
        <authorList>
            <person name="Chen L."/>
            <person name="Zhuang W."/>
            <person name="Wang G."/>
        </authorList>
    </citation>
    <scope>NUCLEOTIDE SEQUENCE [LARGE SCALE GENOMIC DNA]</scope>
    <source>
        <strain evidence="2">GR20</strain>
    </source>
</reference>
<name>A0ABX3NTT4_9BACT</name>
<keyword evidence="2" id="KW-1185">Reference proteome</keyword>
<dbReference type="Proteomes" id="UP000192277">
    <property type="component" value="Unassembled WGS sequence"/>
</dbReference>
<dbReference type="EMBL" id="LWBO01000020">
    <property type="protein sequence ID" value="OQP45385.1"/>
    <property type="molecule type" value="Genomic_DNA"/>
</dbReference>
<organism evidence="1 2">
    <name type="scientific">Niastella koreensis</name>
    <dbReference type="NCBI Taxonomy" id="354356"/>
    <lineage>
        <taxon>Bacteria</taxon>
        <taxon>Pseudomonadati</taxon>
        <taxon>Bacteroidota</taxon>
        <taxon>Chitinophagia</taxon>
        <taxon>Chitinophagales</taxon>
        <taxon>Chitinophagaceae</taxon>
        <taxon>Niastella</taxon>
    </lineage>
</organism>
<comment type="caution">
    <text evidence="1">The sequence shown here is derived from an EMBL/GenBank/DDBJ whole genome shotgun (WGS) entry which is preliminary data.</text>
</comment>